<accession>A0A1A9HA82</accession>
<feature type="transmembrane region" description="Helical" evidence="1">
    <location>
        <begin position="311"/>
        <end position="329"/>
    </location>
</feature>
<keyword evidence="1" id="KW-1133">Transmembrane helix</keyword>
<sequence length="391" mass="44578">MGFLFEKSLMGFCAHSIKIVKTISLILSFLATFLVADLAAENAHEPEEIKAKVAYVKIPQLEDLENNPVYIGQIIGVTYDLLLFDAEFLEAKIKDGLDKTQIEPLNKMPKWKKVEKELFRATYYYKIKGIKASIPSLEVSAFSNKDKYIDHSIAPKVTLQVTDLSKNSRYANIMAKDLQVLQYKTKDYDDKNNILVVELAFKEANWEDFHIKEALKQGFDNASLNQIKAKEGSVFYYCVLPKTIQNLSFDYFSLSNRQFKTLSFSTIPTQDTTGIQSDLIPKNNFLVFSNVALLALCVFFLVLFFIFGRKLIFLGLGILCLGFVLYHLLLTQKSAILLAHKKIRILPTQNSTILGLSKNEMPIKILGSHDDYYKILTPHEQIGWVKKDEVK</sequence>
<evidence type="ECO:0000256" key="1">
    <source>
        <dbReference type="SAM" id="Phobius"/>
    </source>
</evidence>
<keyword evidence="1" id="KW-0472">Membrane</keyword>
<proteinExistence type="predicted"/>
<gene>
    <name evidence="2" type="ORF">AA973_06130</name>
</gene>
<organism evidence="2 3">
    <name type="scientific">Helicobacter pylori</name>
    <name type="common">Campylobacter pylori</name>
    <dbReference type="NCBI Taxonomy" id="210"/>
    <lineage>
        <taxon>Bacteria</taxon>
        <taxon>Pseudomonadati</taxon>
        <taxon>Campylobacterota</taxon>
        <taxon>Epsilonproteobacteria</taxon>
        <taxon>Campylobacterales</taxon>
        <taxon>Helicobacteraceae</taxon>
        <taxon>Helicobacter</taxon>
    </lineage>
</organism>
<dbReference type="Proteomes" id="UP000078049">
    <property type="component" value="Chromosome"/>
</dbReference>
<dbReference type="RefSeq" id="WP_064438015.1">
    <property type="nucleotide sequence ID" value="NZ_CP011485.1"/>
</dbReference>
<reference evidence="2 3" key="1">
    <citation type="submission" date="2014-04" db="EMBL/GenBank/DDBJ databases">
        <title>Detecting global and local adaptation in a worldwide sample of Helicobacter pylori genomes.</title>
        <authorList>
            <person name="Montano V."/>
            <person name="Didelot X."/>
            <person name="Foll M."/>
            <person name="Linz B."/>
            <person name="Reinhardt R."/>
            <person name="Suerbaum S."/>
            <person name="Moodley Y."/>
            <person name="Jensen J.D."/>
        </authorList>
    </citation>
    <scope>NUCLEOTIDE SEQUENCE [LARGE SCALE GENOMIC DNA]</scope>
    <source>
        <strain evidence="3">ausabrJ05</strain>
    </source>
</reference>
<keyword evidence="1" id="KW-0812">Transmembrane</keyword>
<dbReference type="Gene3D" id="2.30.30.40">
    <property type="entry name" value="SH3 Domains"/>
    <property type="match status" value="1"/>
</dbReference>
<name>A0A1A9HA82_HELPX</name>
<dbReference type="EMBL" id="CP011485">
    <property type="protein sequence ID" value="ANH47374.1"/>
    <property type="molecule type" value="Genomic_DNA"/>
</dbReference>
<feature type="transmembrane region" description="Helical" evidence="1">
    <location>
        <begin position="285"/>
        <end position="306"/>
    </location>
</feature>
<protein>
    <submittedName>
        <fullName evidence="2">Periplasmic protein</fullName>
    </submittedName>
</protein>
<evidence type="ECO:0000313" key="2">
    <source>
        <dbReference type="EMBL" id="ANH47374.1"/>
    </source>
</evidence>
<evidence type="ECO:0000313" key="3">
    <source>
        <dbReference type="Proteomes" id="UP000078049"/>
    </source>
</evidence>
<dbReference type="AlphaFoldDB" id="A0A1A9HA82"/>
<dbReference type="PATRIC" id="fig|210.2440.peg.1252"/>